<evidence type="ECO:0000256" key="1">
    <source>
        <dbReference type="SAM" id="MobiDB-lite"/>
    </source>
</evidence>
<protein>
    <submittedName>
        <fullName evidence="2">Uncharacterized protein</fullName>
    </submittedName>
</protein>
<proteinExistence type="predicted"/>
<feature type="region of interest" description="Disordered" evidence="1">
    <location>
        <begin position="135"/>
        <end position="208"/>
    </location>
</feature>
<dbReference type="AlphaFoldDB" id="A0A7J7X5W3"/>
<reference evidence="2 3" key="1">
    <citation type="journal article" date="2020" name="Nature">
        <title>Six reference-quality genomes reveal evolution of bat adaptations.</title>
        <authorList>
            <person name="Jebb D."/>
            <person name="Huang Z."/>
            <person name="Pippel M."/>
            <person name="Hughes G.M."/>
            <person name="Lavrichenko K."/>
            <person name="Devanna P."/>
            <person name="Winkler S."/>
            <person name="Jermiin L.S."/>
            <person name="Skirmuntt E.C."/>
            <person name="Katzourakis A."/>
            <person name="Burkitt-Gray L."/>
            <person name="Ray D.A."/>
            <person name="Sullivan K.A.M."/>
            <person name="Roscito J.G."/>
            <person name="Kirilenko B.M."/>
            <person name="Davalos L.M."/>
            <person name="Corthals A.P."/>
            <person name="Power M.L."/>
            <person name="Jones G."/>
            <person name="Ransome R.D."/>
            <person name="Dechmann D.K.N."/>
            <person name="Locatelli A.G."/>
            <person name="Puechmaille S.J."/>
            <person name="Fedrigo O."/>
            <person name="Jarvis E.D."/>
            <person name="Hiller M."/>
            <person name="Vernes S.C."/>
            <person name="Myers E.W."/>
            <person name="Teeling E.C."/>
        </authorList>
    </citation>
    <scope>NUCLEOTIDE SEQUENCE [LARGE SCALE GENOMIC DNA]</scope>
    <source>
        <strain evidence="2">MRhiFer1</strain>
        <tissue evidence="2">Lung</tissue>
    </source>
</reference>
<comment type="caution">
    <text evidence="2">The sequence shown here is derived from an EMBL/GenBank/DDBJ whole genome shotgun (WGS) entry which is preliminary data.</text>
</comment>
<accession>A0A7J7X5W3</accession>
<sequence>MARGAVAGAVQEQPTADSQTPQLRPRPRGIPEPSGPGPRPPEPRCERTWQQNEQAGAGSWPLPPPSPPPPPRCSLRSAPRALGAACLADLLVAAGLFHSRRRAGKKGDPAAELVRALVACRGLCALLLTAEKTRERASPGLQRRGSGDEPDMERPPRGARSQPALRRGYRLSRGSAGLRVLGRPGEIPATASGKDGSPAGRTLQQAPY</sequence>
<organism evidence="2 3">
    <name type="scientific">Rhinolophus ferrumequinum</name>
    <name type="common">Greater horseshoe bat</name>
    <dbReference type="NCBI Taxonomy" id="59479"/>
    <lineage>
        <taxon>Eukaryota</taxon>
        <taxon>Metazoa</taxon>
        <taxon>Chordata</taxon>
        <taxon>Craniata</taxon>
        <taxon>Vertebrata</taxon>
        <taxon>Euteleostomi</taxon>
        <taxon>Mammalia</taxon>
        <taxon>Eutheria</taxon>
        <taxon>Laurasiatheria</taxon>
        <taxon>Chiroptera</taxon>
        <taxon>Yinpterochiroptera</taxon>
        <taxon>Rhinolophoidea</taxon>
        <taxon>Rhinolophidae</taxon>
        <taxon>Rhinolophinae</taxon>
        <taxon>Rhinolophus</taxon>
    </lineage>
</organism>
<feature type="compositionally biased region" description="Polar residues" evidence="1">
    <location>
        <begin position="12"/>
        <end position="22"/>
    </location>
</feature>
<feature type="compositionally biased region" description="Pro residues" evidence="1">
    <location>
        <begin position="61"/>
        <end position="72"/>
    </location>
</feature>
<feature type="compositionally biased region" description="Pro residues" evidence="1">
    <location>
        <begin position="28"/>
        <end position="40"/>
    </location>
</feature>
<dbReference type="Proteomes" id="UP000585614">
    <property type="component" value="Unassembled WGS sequence"/>
</dbReference>
<evidence type="ECO:0000313" key="2">
    <source>
        <dbReference type="EMBL" id="KAF6344938.1"/>
    </source>
</evidence>
<dbReference type="EMBL" id="JACAGC010000009">
    <property type="protein sequence ID" value="KAF6344938.1"/>
    <property type="molecule type" value="Genomic_DNA"/>
</dbReference>
<gene>
    <name evidence="2" type="ORF">mRhiFer1_010302</name>
</gene>
<evidence type="ECO:0000313" key="3">
    <source>
        <dbReference type="Proteomes" id="UP000585614"/>
    </source>
</evidence>
<name>A0A7J7X5W3_RHIFE</name>
<feature type="region of interest" description="Disordered" evidence="1">
    <location>
        <begin position="1"/>
        <end position="76"/>
    </location>
</feature>